<keyword evidence="2" id="KW-1185">Reference proteome</keyword>
<gene>
    <name evidence="1" type="ORF">MARU1_001087</name>
</gene>
<dbReference type="GO" id="GO:0005666">
    <property type="term" value="C:RNA polymerase III complex"/>
    <property type="evidence" value="ECO:0007669"/>
    <property type="project" value="TreeGrafter"/>
</dbReference>
<dbReference type="AlphaFoldDB" id="A0AAJ5YZ55"/>
<reference evidence="1 2" key="1">
    <citation type="submission" date="2023-03" db="EMBL/GenBank/DDBJ databases">
        <title>Mating type loci evolution in Malassezia.</title>
        <authorList>
            <person name="Coelho M.A."/>
        </authorList>
    </citation>
    <scope>NUCLEOTIDE SEQUENCE [LARGE SCALE GENOMIC DNA]</scope>
    <source>
        <strain evidence="1 2">CBS 13387</strain>
    </source>
</reference>
<dbReference type="Pfam" id="PF04801">
    <property type="entry name" value="RPC5"/>
    <property type="match status" value="1"/>
</dbReference>
<sequence>MSADNAKSLRPAQFFFRDMAQDEAAAVAEPVVSLPVYVSASLPPSSRIELFQYPLYARGRPLPVPATAAQRGQRVTSRWRPHANRVEMEMPLDMRETVYNHERGMEWAENCASMGVIPTPGESAVKQEDRAMDAPSRFDRMRLESHAVPNATHYMVGTVRDGELHLVPLDAVLQLRPSMQHVDLMSQAEGQNRRMPTSDDEGDAQDARRAHVVPLNVSMRTEAQARTALTPRFGAQASSGLATQRDAEAERWVDLRFSEAQGADQLLAQRRDPLTCTTHIRDLF</sequence>
<evidence type="ECO:0000313" key="2">
    <source>
        <dbReference type="Proteomes" id="UP001217582"/>
    </source>
</evidence>
<dbReference type="EMBL" id="CP119917">
    <property type="protein sequence ID" value="WFD15074.1"/>
    <property type="molecule type" value="Genomic_DNA"/>
</dbReference>
<dbReference type="InterPro" id="IPR006886">
    <property type="entry name" value="RNA_pol_III_Rpc5"/>
</dbReference>
<accession>A0AAJ5YZ55</accession>
<name>A0AAJ5YZ55_9BASI</name>
<dbReference type="PANTHER" id="PTHR12069">
    <property type="entry name" value="DNA-DIRECTED RNA POLYMERASES III 80 KDA POLYPEPTIDE RNA POLYMERASE III SUBUNIT 5"/>
    <property type="match status" value="1"/>
</dbReference>
<evidence type="ECO:0008006" key="3">
    <source>
        <dbReference type="Google" id="ProtNLM"/>
    </source>
</evidence>
<dbReference type="Proteomes" id="UP001217582">
    <property type="component" value="Chromosome 2"/>
</dbReference>
<dbReference type="PANTHER" id="PTHR12069:SF0">
    <property type="entry name" value="DNA-DIRECTED RNA POLYMERASE III SUBUNIT RPC5"/>
    <property type="match status" value="1"/>
</dbReference>
<proteinExistence type="predicted"/>
<protein>
    <recommendedName>
        <fullName evidence="3">DNA-directed RNA polymerase III subunit RPC5</fullName>
    </recommendedName>
</protein>
<dbReference type="GO" id="GO:0042797">
    <property type="term" value="P:tRNA transcription by RNA polymerase III"/>
    <property type="evidence" value="ECO:0007669"/>
    <property type="project" value="TreeGrafter"/>
</dbReference>
<organism evidence="1 2">
    <name type="scientific">Malassezia arunalokei</name>
    <dbReference type="NCBI Taxonomy" id="1514897"/>
    <lineage>
        <taxon>Eukaryota</taxon>
        <taxon>Fungi</taxon>
        <taxon>Dikarya</taxon>
        <taxon>Basidiomycota</taxon>
        <taxon>Ustilaginomycotina</taxon>
        <taxon>Malasseziomycetes</taxon>
        <taxon>Malasseziales</taxon>
        <taxon>Malasseziaceae</taxon>
        <taxon>Malassezia</taxon>
    </lineage>
</organism>
<evidence type="ECO:0000313" key="1">
    <source>
        <dbReference type="EMBL" id="WFD15074.1"/>
    </source>
</evidence>